<dbReference type="PANTHER" id="PTHR10996:SF283">
    <property type="entry name" value="GLYOXYLATE_HYDROXYPYRUVATE REDUCTASE B"/>
    <property type="match status" value="1"/>
</dbReference>
<dbReference type="RefSeq" id="WP_072714863.1">
    <property type="nucleotide sequence ID" value="NZ_FRAU01000002.1"/>
</dbReference>
<dbReference type="OrthoDB" id="1522997at2"/>
<gene>
    <name evidence="7" type="ORF">SAMN04488087_1013</name>
</gene>
<sequence>MARIVVTRPVMEEGLRPLLDQGYQVEVLEPDPAQPLDEEALIAAAREAEALITMPSDPITARVLASCPRLRIVAQHAVGYENIDLEAARQRGIVVTHTPGVLTEATADFTFALLLALVRRVREADRYVRAGHFKRWETKLLLGYDLHDKVLGIVGLGRIGSAVARRALGFGMRVVYYNRRPANPTVERQSCARYVSFDELLRISDVISIHCPLNKESYHLFDQAAFAKMKPTAVLVNTARGAIVDEAALVEALRHGQIAGAALDVFEHEPQVHPGLLESDRVVLAPHLGSATVEARTAMARACAEAVLAVLNGAEKIPYRLV</sequence>
<dbReference type="GO" id="GO:0030267">
    <property type="term" value="F:glyoxylate reductase (NADPH) activity"/>
    <property type="evidence" value="ECO:0007669"/>
    <property type="project" value="TreeGrafter"/>
</dbReference>
<dbReference type="Pfam" id="PF02826">
    <property type="entry name" value="2-Hacid_dh_C"/>
    <property type="match status" value="1"/>
</dbReference>
<comment type="similarity">
    <text evidence="1 4">Belongs to the D-isomer specific 2-hydroxyacid dehydrogenase family.</text>
</comment>
<dbReference type="GO" id="GO:0051287">
    <property type="term" value="F:NAD binding"/>
    <property type="evidence" value="ECO:0007669"/>
    <property type="project" value="InterPro"/>
</dbReference>
<evidence type="ECO:0000259" key="6">
    <source>
        <dbReference type="Pfam" id="PF02826"/>
    </source>
</evidence>
<evidence type="ECO:0000256" key="1">
    <source>
        <dbReference type="ARBA" id="ARBA00005854"/>
    </source>
</evidence>
<dbReference type="InterPro" id="IPR029752">
    <property type="entry name" value="D-isomer_DH_CS1"/>
</dbReference>
<dbReference type="PROSITE" id="PS00670">
    <property type="entry name" value="D_2_HYDROXYACID_DH_2"/>
    <property type="match status" value="1"/>
</dbReference>
<dbReference type="GO" id="GO:0016618">
    <property type="term" value="F:hydroxypyruvate reductase [NAD(P)H] activity"/>
    <property type="evidence" value="ECO:0007669"/>
    <property type="project" value="TreeGrafter"/>
</dbReference>
<accession>A0A1M6RYY0</accession>
<evidence type="ECO:0000256" key="3">
    <source>
        <dbReference type="ARBA" id="ARBA00023027"/>
    </source>
</evidence>
<dbReference type="EMBL" id="FRAU01000002">
    <property type="protein sequence ID" value="SHK37675.1"/>
    <property type="molecule type" value="Genomic_DNA"/>
</dbReference>
<dbReference type="InterPro" id="IPR006140">
    <property type="entry name" value="D-isomer_DH_NAD-bd"/>
</dbReference>
<evidence type="ECO:0000313" key="7">
    <source>
        <dbReference type="EMBL" id="SHK37675.1"/>
    </source>
</evidence>
<dbReference type="InterPro" id="IPR036291">
    <property type="entry name" value="NAD(P)-bd_dom_sf"/>
</dbReference>
<dbReference type="FunFam" id="3.40.50.720:FF:000203">
    <property type="entry name" value="D-3-phosphoglycerate dehydrogenase (SerA)"/>
    <property type="match status" value="1"/>
</dbReference>
<dbReference type="PROSITE" id="PS00065">
    <property type="entry name" value="D_2_HYDROXYACID_DH_1"/>
    <property type="match status" value="1"/>
</dbReference>
<dbReference type="CDD" id="cd05301">
    <property type="entry name" value="GDH"/>
    <property type="match status" value="1"/>
</dbReference>
<feature type="domain" description="D-isomer specific 2-hydroxyacid dehydrogenase NAD-binding" evidence="6">
    <location>
        <begin position="111"/>
        <end position="289"/>
    </location>
</feature>
<dbReference type="PROSITE" id="PS00671">
    <property type="entry name" value="D_2_HYDROXYACID_DH_3"/>
    <property type="match status" value="1"/>
</dbReference>
<evidence type="ECO:0000313" key="8">
    <source>
        <dbReference type="Proteomes" id="UP000185812"/>
    </source>
</evidence>
<dbReference type="Pfam" id="PF00389">
    <property type="entry name" value="2-Hacid_dh"/>
    <property type="match status" value="1"/>
</dbReference>
<dbReference type="PANTHER" id="PTHR10996">
    <property type="entry name" value="2-HYDROXYACID DEHYDROGENASE-RELATED"/>
    <property type="match status" value="1"/>
</dbReference>
<feature type="domain" description="D-isomer specific 2-hydroxyacid dehydrogenase catalytic" evidence="5">
    <location>
        <begin position="4"/>
        <end position="314"/>
    </location>
</feature>
<protein>
    <submittedName>
        <fullName evidence="7">Glyoxylate reductase</fullName>
    </submittedName>
</protein>
<dbReference type="AlphaFoldDB" id="A0A1M6RYY0"/>
<dbReference type="SUPFAM" id="SSF51735">
    <property type="entry name" value="NAD(P)-binding Rossmann-fold domains"/>
    <property type="match status" value="1"/>
</dbReference>
<reference evidence="8" key="1">
    <citation type="submission" date="2016-11" db="EMBL/GenBank/DDBJ databases">
        <authorList>
            <person name="Varghese N."/>
            <person name="Submissions S."/>
        </authorList>
    </citation>
    <scope>NUCLEOTIDE SEQUENCE [LARGE SCALE GENOMIC DNA]</scope>
    <source>
        <strain evidence="8">DSM 22212</strain>
    </source>
</reference>
<keyword evidence="2 4" id="KW-0560">Oxidoreductase</keyword>
<dbReference type="Proteomes" id="UP000185812">
    <property type="component" value="Unassembled WGS sequence"/>
</dbReference>
<evidence type="ECO:0000256" key="4">
    <source>
        <dbReference type="RuleBase" id="RU003719"/>
    </source>
</evidence>
<name>A0A1M6RYY0_9BACT</name>
<evidence type="ECO:0000256" key="2">
    <source>
        <dbReference type="ARBA" id="ARBA00023002"/>
    </source>
</evidence>
<dbReference type="InterPro" id="IPR006139">
    <property type="entry name" value="D-isomer_2_OHA_DH_cat_dom"/>
</dbReference>
<keyword evidence="8" id="KW-1185">Reference proteome</keyword>
<dbReference type="SUPFAM" id="SSF52283">
    <property type="entry name" value="Formate/glycerate dehydrogenase catalytic domain-like"/>
    <property type="match status" value="1"/>
</dbReference>
<dbReference type="InterPro" id="IPR029753">
    <property type="entry name" value="D-isomer_DH_CS"/>
</dbReference>
<keyword evidence="3" id="KW-0520">NAD</keyword>
<dbReference type="STRING" id="633813.SAMN04488087_1013"/>
<dbReference type="GO" id="GO:0005829">
    <property type="term" value="C:cytosol"/>
    <property type="evidence" value="ECO:0007669"/>
    <property type="project" value="TreeGrafter"/>
</dbReference>
<organism evidence="7 8">
    <name type="scientific">Rhodothermus profundi</name>
    <dbReference type="NCBI Taxonomy" id="633813"/>
    <lineage>
        <taxon>Bacteria</taxon>
        <taxon>Pseudomonadati</taxon>
        <taxon>Rhodothermota</taxon>
        <taxon>Rhodothermia</taxon>
        <taxon>Rhodothermales</taxon>
        <taxon>Rhodothermaceae</taxon>
        <taxon>Rhodothermus</taxon>
    </lineage>
</organism>
<evidence type="ECO:0000259" key="5">
    <source>
        <dbReference type="Pfam" id="PF00389"/>
    </source>
</evidence>
<dbReference type="Gene3D" id="3.40.50.720">
    <property type="entry name" value="NAD(P)-binding Rossmann-like Domain"/>
    <property type="match status" value="2"/>
</dbReference>
<proteinExistence type="inferred from homology"/>
<dbReference type="InterPro" id="IPR050223">
    <property type="entry name" value="D-isomer_2-hydroxyacid_DH"/>
</dbReference>